<proteinExistence type="predicted"/>
<sequence>MQEKSLSARDKISISKSRTLIDEYISKRGNEVNLPERLNTIREFGKRHLSVREPINIPLSPACPLSPDPLRFEKQKKIKALEEIGMFSEFANSKKVFDWRNLELTEKQGTIHVTDFMSKNDKMKIFRIAGDWQTYESRKNKHKLELQTQEIAAKNLFVHNELPPINLGSPHVSPRYIKDNKHILDKKEKKGCISLSNKSLKINHIIEQCEQAMNKSCGKRLSFK</sequence>
<protein>
    <submittedName>
        <fullName evidence="1">Uncharacterized protein</fullName>
    </submittedName>
</protein>
<dbReference type="Proteomes" id="UP000187209">
    <property type="component" value="Unassembled WGS sequence"/>
</dbReference>
<name>A0A1R2AZE4_9CILI</name>
<evidence type="ECO:0000313" key="1">
    <source>
        <dbReference type="EMBL" id="OMJ69891.1"/>
    </source>
</evidence>
<organism evidence="1 2">
    <name type="scientific">Stentor coeruleus</name>
    <dbReference type="NCBI Taxonomy" id="5963"/>
    <lineage>
        <taxon>Eukaryota</taxon>
        <taxon>Sar</taxon>
        <taxon>Alveolata</taxon>
        <taxon>Ciliophora</taxon>
        <taxon>Postciliodesmatophora</taxon>
        <taxon>Heterotrichea</taxon>
        <taxon>Heterotrichida</taxon>
        <taxon>Stentoridae</taxon>
        <taxon>Stentor</taxon>
    </lineage>
</organism>
<reference evidence="1 2" key="1">
    <citation type="submission" date="2016-11" db="EMBL/GenBank/DDBJ databases">
        <title>The macronuclear genome of Stentor coeruleus: a giant cell with tiny introns.</title>
        <authorList>
            <person name="Slabodnick M."/>
            <person name="Ruby J.G."/>
            <person name="Reiff S.B."/>
            <person name="Swart E.C."/>
            <person name="Gosai S."/>
            <person name="Prabakaran S."/>
            <person name="Witkowska E."/>
            <person name="Larue G.E."/>
            <person name="Fisher S."/>
            <person name="Freeman R.M."/>
            <person name="Gunawardena J."/>
            <person name="Chu W."/>
            <person name="Stover N.A."/>
            <person name="Gregory B.D."/>
            <person name="Nowacki M."/>
            <person name="Derisi J."/>
            <person name="Roy S.W."/>
            <person name="Marshall W.F."/>
            <person name="Sood P."/>
        </authorList>
    </citation>
    <scope>NUCLEOTIDE SEQUENCE [LARGE SCALE GENOMIC DNA]</scope>
    <source>
        <strain evidence="1">WM001</strain>
    </source>
</reference>
<evidence type="ECO:0000313" key="2">
    <source>
        <dbReference type="Proteomes" id="UP000187209"/>
    </source>
</evidence>
<comment type="caution">
    <text evidence="1">The sequence shown here is derived from an EMBL/GenBank/DDBJ whole genome shotgun (WGS) entry which is preliminary data.</text>
</comment>
<accession>A0A1R2AZE4</accession>
<dbReference type="AlphaFoldDB" id="A0A1R2AZE4"/>
<dbReference type="EMBL" id="MPUH01001146">
    <property type="protein sequence ID" value="OMJ69891.1"/>
    <property type="molecule type" value="Genomic_DNA"/>
</dbReference>
<gene>
    <name evidence="1" type="ORF">SteCoe_32261</name>
</gene>
<keyword evidence="2" id="KW-1185">Reference proteome</keyword>